<dbReference type="InParanoid" id="W0RKH7"/>
<evidence type="ECO:0000313" key="8">
    <source>
        <dbReference type="Proteomes" id="UP000019151"/>
    </source>
</evidence>
<dbReference type="Gene3D" id="3.40.309.10">
    <property type="entry name" value="Aldehyde Dehydrogenase, Chain A, domain 2"/>
    <property type="match status" value="1"/>
</dbReference>
<dbReference type="Pfam" id="PF00171">
    <property type="entry name" value="Aldedh"/>
    <property type="match status" value="1"/>
</dbReference>
<dbReference type="GO" id="GO:0004029">
    <property type="term" value="F:aldehyde dehydrogenase (NAD+) activity"/>
    <property type="evidence" value="ECO:0007669"/>
    <property type="project" value="TreeGrafter"/>
</dbReference>
<dbReference type="STRING" id="861299.J421_4057"/>
<dbReference type="EMBL" id="CP007128">
    <property type="protein sequence ID" value="AHG91594.1"/>
    <property type="molecule type" value="Genomic_DNA"/>
</dbReference>
<dbReference type="PANTHER" id="PTHR43570">
    <property type="entry name" value="ALDEHYDE DEHYDROGENASE"/>
    <property type="match status" value="1"/>
</dbReference>
<comment type="similarity">
    <text evidence="1 5">Belongs to the aldehyde dehydrogenase family.</text>
</comment>
<organism evidence="7 8">
    <name type="scientific">Gemmatirosa kalamazoonensis</name>
    <dbReference type="NCBI Taxonomy" id="861299"/>
    <lineage>
        <taxon>Bacteria</taxon>
        <taxon>Pseudomonadati</taxon>
        <taxon>Gemmatimonadota</taxon>
        <taxon>Gemmatimonadia</taxon>
        <taxon>Gemmatimonadales</taxon>
        <taxon>Gemmatimonadaceae</taxon>
        <taxon>Gemmatirosa</taxon>
    </lineage>
</organism>
<dbReference type="FunCoup" id="W0RKH7">
    <property type="interactions" value="424"/>
</dbReference>
<dbReference type="Proteomes" id="UP000019151">
    <property type="component" value="Chromosome"/>
</dbReference>
<evidence type="ECO:0000256" key="2">
    <source>
        <dbReference type="ARBA" id="ARBA00023002"/>
    </source>
</evidence>
<dbReference type="InterPro" id="IPR012394">
    <property type="entry name" value="Aldehyde_DH_NAD(P)"/>
</dbReference>
<dbReference type="InterPro" id="IPR016163">
    <property type="entry name" value="Ald_DH_C"/>
</dbReference>
<dbReference type="PROSITE" id="PS00070">
    <property type="entry name" value="ALDEHYDE_DEHYDR_CYS"/>
    <property type="match status" value="1"/>
</dbReference>
<name>W0RKH7_9BACT</name>
<dbReference type="KEGG" id="gba:J421_4057"/>
<dbReference type="InterPro" id="IPR029510">
    <property type="entry name" value="Ald_DH_CS_GLU"/>
</dbReference>
<proteinExistence type="inferred from homology"/>
<feature type="active site" evidence="4">
    <location>
        <position position="221"/>
    </location>
</feature>
<dbReference type="InterPro" id="IPR016160">
    <property type="entry name" value="Ald_DH_CS_CYS"/>
</dbReference>
<dbReference type="GO" id="GO:0005737">
    <property type="term" value="C:cytoplasm"/>
    <property type="evidence" value="ECO:0007669"/>
    <property type="project" value="TreeGrafter"/>
</dbReference>
<accession>W0RKH7</accession>
<feature type="domain" description="Aldehyde dehydrogenase" evidence="6">
    <location>
        <begin position="20"/>
        <end position="266"/>
    </location>
</feature>
<keyword evidence="3" id="KW-0520">NAD</keyword>
<dbReference type="SUPFAM" id="SSF53720">
    <property type="entry name" value="ALDH-like"/>
    <property type="match status" value="1"/>
</dbReference>
<gene>
    <name evidence="7" type="ORF">J421_4057</name>
</gene>
<evidence type="ECO:0000256" key="3">
    <source>
        <dbReference type="ARBA" id="ARBA00023027"/>
    </source>
</evidence>
<dbReference type="InterPro" id="IPR015590">
    <property type="entry name" value="Aldehyde_DH_dom"/>
</dbReference>
<evidence type="ECO:0000256" key="1">
    <source>
        <dbReference type="ARBA" id="ARBA00009986"/>
    </source>
</evidence>
<keyword evidence="2 5" id="KW-0560">Oxidoreductase</keyword>
<evidence type="ECO:0000259" key="6">
    <source>
        <dbReference type="Pfam" id="PF00171"/>
    </source>
</evidence>
<evidence type="ECO:0000313" key="7">
    <source>
        <dbReference type="EMBL" id="AHG91594.1"/>
    </source>
</evidence>
<dbReference type="InterPro" id="IPR016161">
    <property type="entry name" value="Ald_DH/histidinol_DH"/>
</dbReference>
<keyword evidence="8" id="KW-1185">Reference proteome</keyword>
<dbReference type="AlphaFoldDB" id="W0RKH7"/>
<dbReference type="PANTHER" id="PTHR43570:SF20">
    <property type="entry name" value="ALDEHYDE DEHYDROGENASE ALDX-RELATED"/>
    <property type="match status" value="1"/>
</dbReference>
<protein>
    <submittedName>
        <fullName evidence="7">Aldehyde Dehydrogenase</fullName>
    </submittedName>
</protein>
<dbReference type="PROSITE" id="PS00687">
    <property type="entry name" value="ALDEHYDE_DEHYDR_GLU"/>
    <property type="match status" value="1"/>
</dbReference>
<dbReference type="Gene3D" id="3.40.605.10">
    <property type="entry name" value="Aldehyde Dehydrogenase, Chain A, domain 1"/>
    <property type="match status" value="1"/>
</dbReference>
<evidence type="ECO:0000256" key="5">
    <source>
        <dbReference type="RuleBase" id="RU003345"/>
    </source>
</evidence>
<reference evidence="7 8" key="1">
    <citation type="journal article" date="2014" name="Genome Announc.">
        <title>Genome Sequence and Methylome of Soil Bacterium Gemmatirosa kalamazoonensis KBS708T, a Member of the Rarely Cultivated Gemmatimonadetes Phylum.</title>
        <authorList>
            <person name="Debruyn J.M."/>
            <person name="Radosevich M."/>
            <person name="Wommack K.E."/>
            <person name="Polson S.W."/>
            <person name="Hauser L.J."/>
            <person name="Fawaz M.N."/>
            <person name="Korlach J."/>
            <person name="Tsai Y.C."/>
        </authorList>
    </citation>
    <scope>NUCLEOTIDE SEQUENCE [LARGE SCALE GENOMIC DNA]</scope>
    <source>
        <strain evidence="7 8">KBS708</strain>
    </source>
</reference>
<dbReference type="HOGENOM" id="CLU_005391_3_4_0"/>
<sequence length="268" mass="29033">MTVTAAPPAVDRPSLASLLDAQRRAFAAGAPDYDARIEALESLADALRAHQEELADGVSEDFGGRAREETLLLELLPLREELRNARRHLRAWMKPRAVRPTWFLLPARARVMYQPLGVVGVIGAWNYQVLLTLSPLVGALAAGNHVIVKPSEITPRTADLIARIVAERFPPERVAVVTGGPEVAAEFSALPFDHLVFTGSTRVGKLVMRAASEHLTPVTLELGGKSPAIVHADAPLERAVERILMGKLYNAGQTCVAPDYVLVPRARA</sequence>
<evidence type="ECO:0000256" key="4">
    <source>
        <dbReference type="PROSITE-ProRule" id="PRU10007"/>
    </source>
</evidence>
<dbReference type="InterPro" id="IPR016162">
    <property type="entry name" value="Ald_DH_N"/>
</dbReference>
<dbReference type="PATRIC" id="fig|861299.3.peg.4114"/>
<dbReference type="GO" id="GO:0006081">
    <property type="term" value="P:aldehyde metabolic process"/>
    <property type="evidence" value="ECO:0007669"/>
    <property type="project" value="InterPro"/>
</dbReference>
<dbReference type="eggNOG" id="COG1012">
    <property type="taxonomic scope" value="Bacteria"/>
</dbReference>